<dbReference type="EMBL" id="KQ435726">
    <property type="protein sequence ID" value="KOX78205.1"/>
    <property type="molecule type" value="Genomic_DNA"/>
</dbReference>
<accession>A0A0M9A6F6</accession>
<keyword evidence="2" id="KW-1185">Reference proteome</keyword>
<evidence type="ECO:0000313" key="1">
    <source>
        <dbReference type="EMBL" id="KOX78205.1"/>
    </source>
</evidence>
<protein>
    <submittedName>
        <fullName evidence="1">Uncharacterized protein</fullName>
    </submittedName>
</protein>
<reference evidence="1 2" key="1">
    <citation type="submission" date="2015-07" db="EMBL/GenBank/DDBJ databases">
        <title>The genome of Melipona quadrifasciata.</title>
        <authorList>
            <person name="Pan H."/>
            <person name="Kapheim K."/>
        </authorList>
    </citation>
    <scope>NUCLEOTIDE SEQUENCE [LARGE SCALE GENOMIC DNA]</scope>
    <source>
        <strain evidence="1">0111107301</strain>
        <tissue evidence="1">Whole body</tissue>
    </source>
</reference>
<name>A0A0M9A6F6_9HYME</name>
<gene>
    <name evidence="1" type="ORF">WN51_09564</name>
</gene>
<sequence>MKSKEIRKVGLTEKLIGTRATITKSQQPDLKMHENGIKVSEMHFERILQTKKIFPKWVLDQDGSIVTTNKERRKEENKEKLRRAECKIPWVKATSIVIKELLKNGQNDYEHFVGSGRSRRVTPRSNKLSIPNSQQRDLVADKTDGAGSLVLRAGLSLIEKFVLPEPRRHVEQIPPPFSSCTCPSRLFQLSDRSEKSFLDRTEMNDLPNIDRTDPGCDSAFSENGQPMLRTRVQSILSPKVILAGVTQKIRPLQMVETELTFEIGSGFKDINSIPSLKQGTENSSEHEFFPIHKYMVKDEERYR</sequence>
<dbReference type="Proteomes" id="UP000053105">
    <property type="component" value="Unassembled WGS sequence"/>
</dbReference>
<evidence type="ECO:0000313" key="2">
    <source>
        <dbReference type="Proteomes" id="UP000053105"/>
    </source>
</evidence>
<proteinExistence type="predicted"/>
<organism evidence="1 2">
    <name type="scientific">Melipona quadrifasciata</name>
    <dbReference type="NCBI Taxonomy" id="166423"/>
    <lineage>
        <taxon>Eukaryota</taxon>
        <taxon>Metazoa</taxon>
        <taxon>Ecdysozoa</taxon>
        <taxon>Arthropoda</taxon>
        <taxon>Hexapoda</taxon>
        <taxon>Insecta</taxon>
        <taxon>Pterygota</taxon>
        <taxon>Neoptera</taxon>
        <taxon>Endopterygota</taxon>
        <taxon>Hymenoptera</taxon>
        <taxon>Apocrita</taxon>
        <taxon>Aculeata</taxon>
        <taxon>Apoidea</taxon>
        <taxon>Anthophila</taxon>
        <taxon>Apidae</taxon>
        <taxon>Melipona</taxon>
    </lineage>
</organism>
<dbReference type="AlphaFoldDB" id="A0A0M9A6F6"/>